<gene>
    <name evidence="1" type="ORF">FXF65_16880</name>
</gene>
<dbReference type="EMBL" id="VSFF01000006">
    <property type="protein sequence ID" value="TYC14521.1"/>
    <property type="molecule type" value="Genomic_DNA"/>
</dbReference>
<dbReference type="Proteomes" id="UP000322634">
    <property type="component" value="Unassembled WGS sequence"/>
</dbReference>
<evidence type="ECO:0000313" key="1">
    <source>
        <dbReference type="EMBL" id="TYC14521.1"/>
    </source>
</evidence>
<proteinExistence type="predicted"/>
<protein>
    <submittedName>
        <fullName evidence="1">Uncharacterized protein</fullName>
    </submittedName>
</protein>
<name>A0A5D0U7I9_9ACTN</name>
<reference evidence="1 2" key="1">
    <citation type="submission" date="2019-08" db="EMBL/GenBank/DDBJ databases">
        <title>Actinomadura sp. nov. CYP1-5 isolated from mountain soil.</title>
        <authorList>
            <person name="Songsumanus A."/>
            <person name="Kuncharoen N."/>
            <person name="Kudo T."/>
            <person name="Yuki M."/>
            <person name="Igarashi Y."/>
            <person name="Tanasupawat S."/>
        </authorList>
    </citation>
    <scope>NUCLEOTIDE SEQUENCE [LARGE SCALE GENOMIC DNA]</scope>
    <source>
        <strain evidence="1 2">GKU157</strain>
    </source>
</reference>
<organism evidence="1 2">
    <name type="scientific">Actinomadura syzygii</name>
    <dbReference type="NCBI Taxonomy" id="1427538"/>
    <lineage>
        <taxon>Bacteria</taxon>
        <taxon>Bacillati</taxon>
        <taxon>Actinomycetota</taxon>
        <taxon>Actinomycetes</taxon>
        <taxon>Streptosporangiales</taxon>
        <taxon>Thermomonosporaceae</taxon>
        <taxon>Actinomadura</taxon>
    </lineage>
</organism>
<dbReference type="RefSeq" id="WP_148350911.1">
    <property type="nucleotide sequence ID" value="NZ_JBHSBF010000036.1"/>
</dbReference>
<accession>A0A5D0U7I9</accession>
<comment type="caution">
    <text evidence="1">The sequence shown here is derived from an EMBL/GenBank/DDBJ whole genome shotgun (WGS) entry which is preliminary data.</text>
</comment>
<dbReference type="OrthoDB" id="3477306at2"/>
<sequence length="107" mass="11782">MLDVLHVLSPVHSERLTILRTMQELLTPDRRLAAVITEDRGYPALRVARLDGGGSLLVGCAYHRERGAWWIVTGWGGETRWLADAGRLHVGVRVVMEILAGGSGRGR</sequence>
<keyword evidence="2" id="KW-1185">Reference proteome</keyword>
<evidence type="ECO:0000313" key="2">
    <source>
        <dbReference type="Proteomes" id="UP000322634"/>
    </source>
</evidence>
<dbReference type="AlphaFoldDB" id="A0A5D0U7I9"/>